<feature type="transmembrane region" description="Helical" evidence="8">
    <location>
        <begin position="206"/>
        <end position="228"/>
    </location>
</feature>
<evidence type="ECO:0000256" key="4">
    <source>
        <dbReference type="ARBA" id="ARBA00022475"/>
    </source>
</evidence>
<comment type="subcellular location">
    <subcellularLocation>
        <location evidence="1 8">Cell membrane</location>
        <topology evidence="1 8">Multi-pass membrane protein</topology>
    </subcellularLocation>
</comment>
<sequence>MAGNAKEVRLQRHGLPRLDASLPTWFYYLFFFILPVGLVFWYSFGYKPDLFTTHANDLLSFDRYVEVSEGVFFQAFLRTLGIAVLGTGLALIIGFPFAYWLSVKLTPKWRYVVLALVMIPYWTNFLIRTIGWQLILTGEGFLSQMLQAIGLIQGPLDVLGTSGAVQLGVVYNYLPMMILPLFVALERISPALREASYDLGAGRWRTLFQVTLPQAMPGIGAGLLLVFVPLMGDYITGTVLGGVKGTMVGQLVASDFLVAQDWARGSAGAIVLIITILCVVAVAALIWRITTLLYSRFNHIDVIGDPGRE</sequence>
<evidence type="ECO:0000256" key="5">
    <source>
        <dbReference type="ARBA" id="ARBA00022692"/>
    </source>
</evidence>
<dbReference type="SUPFAM" id="SSF161098">
    <property type="entry name" value="MetI-like"/>
    <property type="match status" value="1"/>
</dbReference>
<dbReference type="CDD" id="cd06261">
    <property type="entry name" value="TM_PBP2"/>
    <property type="match status" value="1"/>
</dbReference>
<comment type="similarity">
    <text evidence="2">Belongs to the binding-protein-dependent transport system permease family. CysTW subfamily.</text>
</comment>
<keyword evidence="6 8" id="KW-1133">Transmembrane helix</keyword>
<evidence type="ECO:0000256" key="1">
    <source>
        <dbReference type="ARBA" id="ARBA00004651"/>
    </source>
</evidence>
<feature type="transmembrane region" description="Helical" evidence="8">
    <location>
        <begin position="25"/>
        <end position="44"/>
    </location>
</feature>
<feature type="domain" description="ABC transmembrane type-1" evidence="9">
    <location>
        <begin position="76"/>
        <end position="283"/>
    </location>
</feature>
<evidence type="ECO:0000256" key="7">
    <source>
        <dbReference type="ARBA" id="ARBA00023136"/>
    </source>
</evidence>
<gene>
    <name evidence="10" type="ORF">GCM10009786_11670</name>
</gene>
<dbReference type="InterPro" id="IPR000515">
    <property type="entry name" value="MetI-like"/>
</dbReference>
<feature type="transmembrane region" description="Helical" evidence="8">
    <location>
        <begin position="267"/>
        <end position="287"/>
    </location>
</feature>
<comment type="caution">
    <text evidence="10">The sequence shown here is derived from an EMBL/GenBank/DDBJ whole genome shotgun (WGS) entry which is preliminary data.</text>
</comment>
<name>A0ABN3B6F6_9MICO</name>
<feature type="transmembrane region" description="Helical" evidence="8">
    <location>
        <begin position="80"/>
        <end position="103"/>
    </location>
</feature>
<keyword evidence="4" id="KW-1003">Cell membrane</keyword>
<keyword evidence="11" id="KW-1185">Reference proteome</keyword>
<evidence type="ECO:0000256" key="3">
    <source>
        <dbReference type="ARBA" id="ARBA00022448"/>
    </source>
</evidence>
<dbReference type="Proteomes" id="UP001501084">
    <property type="component" value="Unassembled WGS sequence"/>
</dbReference>
<evidence type="ECO:0000259" key="9">
    <source>
        <dbReference type="PROSITE" id="PS50928"/>
    </source>
</evidence>
<evidence type="ECO:0000256" key="8">
    <source>
        <dbReference type="RuleBase" id="RU363032"/>
    </source>
</evidence>
<dbReference type="EMBL" id="BAAAOP010000005">
    <property type="protein sequence ID" value="GAA2187313.1"/>
    <property type="molecule type" value="Genomic_DNA"/>
</dbReference>
<feature type="transmembrane region" description="Helical" evidence="8">
    <location>
        <begin position="164"/>
        <end position="185"/>
    </location>
</feature>
<evidence type="ECO:0000313" key="11">
    <source>
        <dbReference type="Proteomes" id="UP001501084"/>
    </source>
</evidence>
<evidence type="ECO:0000313" key="10">
    <source>
        <dbReference type="EMBL" id="GAA2187313.1"/>
    </source>
</evidence>
<protein>
    <recommendedName>
        <fullName evidence="9">ABC transmembrane type-1 domain-containing protein</fullName>
    </recommendedName>
</protein>
<dbReference type="Gene3D" id="1.10.3720.10">
    <property type="entry name" value="MetI-like"/>
    <property type="match status" value="1"/>
</dbReference>
<feature type="transmembrane region" description="Helical" evidence="8">
    <location>
        <begin position="109"/>
        <end position="127"/>
    </location>
</feature>
<dbReference type="InterPro" id="IPR035906">
    <property type="entry name" value="MetI-like_sf"/>
</dbReference>
<keyword evidence="7 8" id="KW-0472">Membrane</keyword>
<proteinExistence type="inferred from homology"/>
<accession>A0ABN3B6F6</accession>
<dbReference type="RefSeq" id="WP_346057709.1">
    <property type="nucleotide sequence ID" value="NZ_BAAAOP010000005.1"/>
</dbReference>
<dbReference type="Pfam" id="PF00528">
    <property type="entry name" value="BPD_transp_1"/>
    <property type="match status" value="1"/>
</dbReference>
<reference evidence="10 11" key="1">
    <citation type="journal article" date="2019" name="Int. J. Syst. Evol. Microbiol.">
        <title>The Global Catalogue of Microorganisms (GCM) 10K type strain sequencing project: providing services to taxonomists for standard genome sequencing and annotation.</title>
        <authorList>
            <consortium name="The Broad Institute Genomics Platform"/>
            <consortium name="The Broad Institute Genome Sequencing Center for Infectious Disease"/>
            <person name="Wu L."/>
            <person name="Ma J."/>
        </authorList>
    </citation>
    <scope>NUCLEOTIDE SEQUENCE [LARGE SCALE GENOMIC DNA]</scope>
    <source>
        <strain evidence="10 11">JCM 14919</strain>
    </source>
</reference>
<evidence type="ECO:0000256" key="6">
    <source>
        <dbReference type="ARBA" id="ARBA00022989"/>
    </source>
</evidence>
<dbReference type="PANTHER" id="PTHR42929:SF1">
    <property type="entry name" value="INNER MEMBRANE ABC TRANSPORTER PERMEASE PROTEIN YDCU-RELATED"/>
    <property type="match status" value="1"/>
</dbReference>
<organism evidence="10 11">
    <name type="scientific">Leucobacter alluvii</name>
    <dbReference type="NCBI Taxonomy" id="340321"/>
    <lineage>
        <taxon>Bacteria</taxon>
        <taxon>Bacillati</taxon>
        <taxon>Actinomycetota</taxon>
        <taxon>Actinomycetes</taxon>
        <taxon>Micrococcales</taxon>
        <taxon>Microbacteriaceae</taxon>
        <taxon>Leucobacter</taxon>
    </lineage>
</organism>
<evidence type="ECO:0000256" key="2">
    <source>
        <dbReference type="ARBA" id="ARBA00007069"/>
    </source>
</evidence>
<keyword evidence="3 8" id="KW-0813">Transport</keyword>
<keyword evidence="5 8" id="KW-0812">Transmembrane</keyword>
<dbReference type="PROSITE" id="PS50928">
    <property type="entry name" value="ABC_TM1"/>
    <property type="match status" value="1"/>
</dbReference>
<dbReference type="PANTHER" id="PTHR42929">
    <property type="entry name" value="INNER MEMBRANE ABC TRANSPORTER PERMEASE PROTEIN YDCU-RELATED-RELATED"/>
    <property type="match status" value="1"/>
</dbReference>